<dbReference type="Gene3D" id="1.25.40.10">
    <property type="entry name" value="Tetratricopeptide repeat domain"/>
    <property type="match status" value="2"/>
</dbReference>
<reference evidence="3" key="1">
    <citation type="submission" date="2023-06" db="EMBL/GenBank/DDBJ databases">
        <title>Genome-scale phylogeny and comparative genomics of the fungal order Sordariales.</title>
        <authorList>
            <consortium name="Lawrence Berkeley National Laboratory"/>
            <person name="Hensen N."/>
            <person name="Bonometti L."/>
            <person name="Westerberg I."/>
            <person name="Brannstrom I.O."/>
            <person name="Guillou S."/>
            <person name="Cros-Aarteil S."/>
            <person name="Calhoun S."/>
            <person name="Haridas S."/>
            <person name="Kuo A."/>
            <person name="Mondo S."/>
            <person name="Pangilinan J."/>
            <person name="Riley R."/>
            <person name="Labutti K."/>
            <person name="Andreopoulos B."/>
            <person name="Lipzen A."/>
            <person name="Chen C."/>
            <person name="Yanf M."/>
            <person name="Daum C."/>
            <person name="Ng V."/>
            <person name="Clum A."/>
            <person name="Steindorff A."/>
            <person name="Ohm R."/>
            <person name="Martin F."/>
            <person name="Silar P."/>
            <person name="Natvig D."/>
            <person name="Lalanne C."/>
            <person name="Gautier V."/>
            <person name="Ament-Velasquez S.L."/>
            <person name="Kruys A."/>
            <person name="Hutchinson M.I."/>
            <person name="Powell A.J."/>
            <person name="Barry K."/>
            <person name="Miller A.N."/>
            <person name="Grigoriev I.V."/>
            <person name="Debuchy R."/>
            <person name="Gladieux P."/>
            <person name="Thoren M.H."/>
            <person name="Johannesson H."/>
        </authorList>
    </citation>
    <scope>NUCLEOTIDE SEQUENCE</scope>
    <source>
        <strain evidence="3">PSN4</strain>
    </source>
</reference>
<dbReference type="InterPro" id="IPR011990">
    <property type="entry name" value="TPR-like_helical_dom_sf"/>
</dbReference>
<evidence type="ECO:0008006" key="5">
    <source>
        <dbReference type="Google" id="ProtNLM"/>
    </source>
</evidence>
<keyword evidence="4" id="KW-1185">Reference proteome</keyword>
<dbReference type="PANTHER" id="PTHR47447:SF17">
    <property type="entry name" value="OS12G0638900 PROTEIN"/>
    <property type="match status" value="1"/>
</dbReference>
<accession>A0AAJ0B4E1</accession>
<dbReference type="Proteomes" id="UP001239445">
    <property type="component" value="Unassembled WGS sequence"/>
</dbReference>
<evidence type="ECO:0000313" key="4">
    <source>
        <dbReference type="Proteomes" id="UP001239445"/>
    </source>
</evidence>
<feature type="region of interest" description="Disordered" evidence="2">
    <location>
        <begin position="63"/>
        <end position="102"/>
    </location>
</feature>
<evidence type="ECO:0000256" key="1">
    <source>
        <dbReference type="ARBA" id="ARBA00022737"/>
    </source>
</evidence>
<evidence type="ECO:0000256" key="2">
    <source>
        <dbReference type="SAM" id="MobiDB-lite"/>
    </source>
</evidence>
<dbReference type="AlphaFoldDB" id="A0AAJ0B4E1"/>
<proteinExistence type="predicted"/>
<name>A0AAJ0B4E1_9PEZI</name>
<gene>
    <name evidence="3" type="ORF">QBC47DRAFT_394963</name>
</gene>
<protein>
    <recommendedName>
        <fullName evidence="5">Pentatricopeptide repeat domain-containing protein</fullName>
    </recommendedName>
</protein>
<dbReference type="PANTHER" id="PTHR47447">
    <property type="entry name" value="OS03G0856100 PROTEIN"/>
    <property type="match status" value="1"/>
</dbReference>
<evidence type="ECO:0000313" key="3">
    <source>
        <dbReference type="EMBL" id="KAK1749977.1"/>
    </source>
</evidence>
<dbReference type="EMBL" id="MU839850">
    <property type="protein sequence ID" value="KAK1749977.1"/>
    <property type="molecule type" value="Genomic_DNA"/>
</dbReference>
<sequence>MSLGVSQHWRALPRHHVLRGLSTIPRGFPVRAVSQPCHSPIRPTRPCRFASLFRSSARFYATSNPEVMSSPQAQSDRTEPRETSASSEPATPQEPRDRVDTPPIPAAELMLRLGDVPVLENGRWQSVLIPPPAKNLVHRESHIDRVQVLKAIGSQAYLESHRLKPSRPSIADWQDVLALLVSNTPHYRPRIRTGQVKVVFPEQATYMVTTGLSQLQSLISKSGCYTERPDDPHDVLINGTVSAVRKAVDRILQIESRVTVIAISDGVENVVHRGAGPPSLKLWQEFKWGRTGKPAPALRAEHFPRPEQWTKETLESYVRELTSTTMSRSVERRLYTQEESHEGAVVEQLFRTLTSPSTKHAISLRAFKMALAHCTQAPTRYHTRAIRLFNMVDDFRVVKFDGQTFNLLLEAAVKASDLVMFKRTLEVMADRQVAPTLRTWILFLRITKSEESRRFILHAMHEKNQMVVPRAIPLIAAEMAKMDAHRALHYKQGLDEFLESQDKLYGPGWLTKYSANDILDVFSGHGEWDNVIPLLEMMCGSPTIAPTEGTMNILITHSARQGRIKRLIQVLKMLESRTQLVPGRLAYSLLFKLACWESKPQMLSVVWRYALLADAATPAILFRVGHLLQDGPRVNRLLKPYLKANKNKPDDLDPTLRKYVDSLLLGEAMPGGGNDAGESVGQQRQAILKSVREYYRQRRVRDGMEPERPLSRMLRSAVDLDRGILNSYVSGTRPLPMVPIEIPLRVRSKGVKVEGDEGVAVRKIPQKPLAGEV</sequence>
<feature type="compositionally biased region" description="Polar residues" evidence="2">
    <location>
        <begin position="63"/>
        <end position="75"/>
    </location>
</feature>
<keyword evidence="1" id="KW-0677">Repeat</keyword>
<comment type="caution">
    <text evidence="3">The sequence shown here is derived from an EMBL/GenBank/DDBJ whole genome shotgun (WGS) entry which is preliminary data.</text>
</comment>
<organism evidence="3 4">
    <name type="scientific">Echria macrotheca</name>
    <dbReference type="NCBI Taxonomy" id="438768"/>
    <lineage>
        <taxon>Eukaryota</taxon>
        <taxon>Fungi</taxon>
        <taxon>Dikarya</taxon>
        <taxon>Ascomycota</taxon>
        <taxon>Pezizomycotina</taxon>
        <taxon>Sordariomycetes</taxon>
        <taxon>Sordariomycetidae</taxon>
        <taxon>Sordariales</taxon>
        <taxon>Schizotheciaceae</taxon>
        <taxon>Echria</taxon>
    </lineage>
</organism>